<dbReference type="CDD" id="cd03191">
    <property type="entry name" value="GST_C_Zeta"/>
    <property type="match status" value="1"/>
</dbReference>
<evidence type="ECO:0000313" key="4">
    <source>
        <dbReference type="EMBL" id="RUO79423.1"/>
    </source>
</evidence>
<keyword evidence="4" id="KW-0413">Isomerase</keyword>
<gene>
    <name evidence="4" type="primary">maiA</name>
    <name evidence="4" type="ORF">CWI83_02640</name>
</gene>
<organism evidence="4 5">
    <name type="scientific">Pseudidiomarina taiwanensis</name>
    <dbReference type="NCBI Taxonomy" id="337250"/>
    <lineage>
        <taxon>Bacteria</taxon>
        <taxon>Pseudomonadati</taxon>
        <taxon>Pseudomonadota</taxon>
        <taxon>Gammaproteobacteria</taxon>
        <taxon>Alteromonadales</taxon>
        <taxon>Idiomarinaceae</taxon>
        <taxon>Pseudidiomarina</taxon>
    </lineage>
</organism>
<feature type="domain" description="GST C-terminal" evidence="3">
    <location>
        <begin position="87"/>
        <end position="213"/>
    </location>
</feature>
<evidence type="ECO:0000313" key="5">
    <source>
        <dbReference type="Proteomes" id="UP000288279"/>
    </source>
</evidence>
<reference evidence="4 5" key="1">
    <citation type="journal article" date="2011" name="Front. Microbiol.">
        <title>Genomic signatures of strain selection and enhancement in Bacillus atrophaeus var. globigii, a historical biowarfare simulant.</title>
        <authorList>
            <person name="Gibbons H.S."/>
            <person name="Broomall S.M."/>
            <person name="McNew L.A."/>
            <person name="Daligault H."/>
            <person name="Chapman C."/>
            <person name="Bruce D."/>
            <person name="Karavis M."/>
            <person name="Krepps M."/>
            <person name="McGregor P.A."/>
            <person name="Hong C."/>
            <person name="Park K.H."/>
            <person name="Akmal A."/>
            <person name="Feldman A."/>
            <person name="Lin J.S."/>
            <person name="Chang W.E."/>
            <person name="Higgs B.W."/>
            <person name="Demirev P."/>
            <person name="Lindquist J."/>
            <person name="Liem A."/>
            <person name="Fochler E."/>
            <person name="Read T.D."/>
            <person name="Tapia R."/>
            <person name="Johnson S."/>
            <person name="Bishop-Lilly K.A."/>
            <person name="Detter C."/>
            <person name="Han C."/>
            <person name="Sozhamannan S."/>
            <person name="Rosenzweig C.N."/>
            <person name="Skowronski E.W."/>
        </authorList>
    </citation>
    <scope>NUCLEOTIDE SEQUENCE [LARGE SCALE GENOMIC DNA]</scope>
    <source>
        <strain evidence="4 5">PIT1</strain>
    </source>
</reference>
<evidence type="ECO:0000259" key="3">
    <source>
        <dbReference type="PROSITE" id="PS50405"/>
    </source>
</evidence>
<dbReference type="GO" id="GO:0006749">
    <property type="term" value="P:glutathione metabolic process"/>
    <property type="evidence" value="ECO:0007669"/>
    <property type="project" value="TreeGrafter"/>
</dbReference>
<sequence length="213" mass="23880">MELYGYWRSSASYRVRIGLNYKGLDYHSIPVHLLRDGGEQHQTAYRQLNPNGLVPTLVDGSHVVHQSLAILEYLDETCAGPKLLPGDAAQRATIRALSLDLAAELQPLINLRVQQYLTQQLQVSEQAKQAWLQEWFGRAFQAFETSLHETAGDYAVGDSFSMADACLVPQVYSALRFGIELADYPQLERLYQKLLSLDFVQAAAPEQQPDAQV</sequence>
<feature type="domain" description="GST N-terminal" evidence="2">
    <location>
        <begin position="1"/>
        <end position="82"/>
    </location>
</feature>
<dbReference type="SFLD" id="SFLDG00358">
    <property type="entry name" value="Main_(cytGST)"/>
    <property type="match status" value="1"/>
</dbReference>
<dbReference type="PROSITE" id="PS50404">
    <property type="entry name" value="GST_NTER"/>
    <property type="match status" value="1"/>
</dbReference>
<dbReference type="Pfam" id="PF00043">
    <property type="entry name" value="GST_C"/>
    <property type="match status" value="1"/>
</dbReference>
<dbReference type="PANTHER" id="PTHR42673:SF21">
    <property type="entry name" value="GLUTATHIONE S-TRANSFERASE YFCF"/>
    <property type="match status" value="1"/>
</dbReference>
<dbReference type="EMBL" id="PIQG01000001">
    <property type="protein sequence ID" value="RUO79423.1"/>
    <property type="molecule type" value="Genomic_DNA"/>
</dbReference>
<dbReference type="InterPro" id="IPR004045">
    <property type="entry name" value="Glutathione_S-Trfase_N"/>
</dbReference>
<dbReference type="Pfam" id="PF13409">
    <property type="entry name" value="GST_N_2"/>
    <property type="match status" value="1"/>
</dbReference>
<proteinExistence type="inferred from homology"/>
<dbReference type="SUPFAM" id="SSF52833">
    <property type="entry name" value="Thioredoxin-like"/>
    <property type="match status" value="1"/>
</dbReference>
<dbReference type="GO" id="GO:0016034">
    <property type="term" value="F:maleylacetoacetate isomerase activity"/>
    <property type="evidence" value="ECO:0007669"/>
    <property type="project" value="TreeGrafter"/>
</dbReference>
<dbReference type="OrthoDB" id="509852at2"/>
<dbReference type="PROSITE" id="PS50405">
    <property type="entry name" value="GST_CTER"/>
    <property type="match status" value="1"/>
</dbReference>
<name>A0A432ZNH1_9GAMM</name>
<dbReference type="CDD" id="cd03042">
    <property type="entry name" value="GST_N_Zeta"/>
    <property type="match status" value="1"/>
</dbReference>
<protein>
    <submittedName>
        <fullName evidence="4">Maleylacetoacetate isomerase</fullName>
    </submittedName>
</protein>
<dbReference type="InterPro" id="IPR004046">
    <property type="entry name" value="GST_C"/>
</dbReference>
<accession>A0A432ZNH1</accession>
<dbReference type="Gene3D" id="1.20.1050.10">
    <property type="match status" value="1"/>
</dbReference>
<dbReference type="RefSeq" id="WP_126825317.1">
    <property type="nucleotide sequence ID" value="NZ_PIQG01000001.1"/>
</dbReference>
<dbReference type="PANTHER" id="PTHR42673">
    <property type="entry name" value="MALEYLACETOACETATE ISOMERASE"/>
    <property type="match status" value="1"/>
</dbReference>
<dbReference type="Gene3D" id="3.40.30.10">
    <property type="entry name" value="Glutaredoxin"/>
    <property type="match status" value="1"/>
</dbReference>
<dbReference type="GO" id="GO:0006559">
    <property type="term" value="P:L-phenylalanine catabolic process"/>
    <property type="evidence" value="ECO:0007669"/>
    <property type="project" value="TreeGrafter"/>
</dbReference>
<dbReference type="InterPro" id="IPR005955">
    <property type="entry name" value="GST_Zeta"/>
</dbReference>
<dbReference type="SFLD" id="SFLDS00019">
    <property type="entry name" value="Glutathione_Transferase_(cytos"/>
    <property type="match status" value="1"/>
</dbReference>
<dbReference type="InterPro" id="IPR034333">
    <property type="entry name" value="GST_Zeta_N"/>
</dbReference>
<dbReference type="Proteomes" id="UP000288279">
    <property type="component" value="Unassembled WGS sequence"/>
</dbReference>
<dbReference type="NCBIfam" id="TIGR01262">
    <property type="entry name" value="maiA"/>
    <property type="match status" value="1"/>
</dbReference>
<dbReference type="SUPFAM" id="SSF47616">
    <property type="entry name" value="GST C-terminal domain-like"/>
    <property type="match status" value="1"/>
</dbReference>
<evidence type="ECO:0000256" key="1">
    <source>
        <dbReference type="ARBA" id="ARBA00010007"/>
    </source>
</evidence>
<dbReference type="InterPro" id="IPR036249">
    <property type="entry name" value="Thioredoxin-like_sf"/>
</dbReference>
<dbReference type="InterPro" id="IPR036282">
    <property type="entry name" value="Glutathione-S-Trfase_C_sf"/>
</dbReference>
<keyword evidence="5" id="KW-1185">Reference proteome</keyword>
<comment type="similarity">
    <text evidence="1">Belongs to the GST superfamily. Zeta family.</text>
</comment>
<dbReference type="AlphaFoldDB" id="A0A432ZNH1"/>
<dbReference type="GO" id="GO:0004364">
    <property type="term" value="F:glutathione transferase activity"/>
    <property type="evidence" value="ECO:0007669"/>
    <property type="project" value="TreeGrafter"/>
</dbReference>
<dbReference type="InterPro" id="IPR010987">
    <property type="entry name" value="Glutathione-S-Trfase_C-like"/>
</dbReference>
<evidence type="ECO:0000259" key="2">
    <source>
        <dbReference type="PROSITE" id="PS50404"/>
    </source>
</evidence>
<dbReference type="InterPro" id="IPR040079">
    <property type="entry name" value="Glutathione_S-Trfase"/>
</dbReference>
<dbReference type="GO" id="GO:0005737">
    <property type="term" value="C:cytoplasm"/>
    <property type="evidence" value="ECO:0007669"/>
    <property type="project" value="InterPro"/>
</dbReference>
<dbReference type="InterPro" id="IPR034330">
    <property type="entry name" value="GST_Zeta_C"/>
</dbReference>
<comment type="caution">
    <text evidence="4">The sequence shown here is derived from an EMBL/GenBank/DDBJ whole genome shotgun (WGS) entry which is preliminary data.</text>
</comment>